<feature type="domain" description="HTH merR-type" evidence="2">
    <location>
        <begin position="4"/>
        <end position="73"/>
    </location>
</feature>
<keyword evidence="1" id="KW-0238">DNA-binding</keyword>
<evidence type="ECO:0000259" key="2">
    <source>
        <dbReference type="PROSITE" id="PS50937"/>
    </source>
</evidence>
<dbReference type="GO" id="GO:0003700">
    <property type="term" value="F:DNA-binding transcription factor activity"/>
    <property type="evidence" value="ECO:0007669"/>
    <property type="project" value="InterPro"/>
</dbReference>
<dbReference type="Pfam" id="PF13411">
    <property type="entry name" value="MerR_1"/>
    <property type="match status" value="1"/>
</dbReference>
<dbReference type="KEGG" id="aqt:FN924_18255"/>
<dbReference type="Gene3D" id="6.10.250.360">
    <property type="match status" value="1"/>
</dbReference>
<dbReference type="InterPro" id="IPR009061">
    <property type="entry name" value="DNA-bd_dom_put_sf"/>
</dbReference>
<keyword evidence="4" id="KW-1185">Reference proteome</keyword>
<reference evidence="3 4" key="1">
    <citation type="submission" date="2019-07" db="EMBL/GenBank/DDBJ databases">
        <authorList>
            <person name="Li J."/>
        </authorList>
    </citation>
    <scope>NUCLEOTIDE SEQUENCE [LARGE SCALE GENOMIC DNA]</scope>
    <source>
        <strain evidence="3 4">TKL69</strain>
    </source>
</reference>
<dbReference type="PANTHER" id="PTHR30204">
    <property type="entry name" value="REDOX-CYCLING DRUG-SENSING TRANSCRIPTIONAL ACTIVATOR SOXR"/>
    <property type="match status" value="1"/>
</dbReference>
<protein>
    <submittedName>
        <fullName evidence="3">MerR family transcriptional regulator</fullName>
    </submittedName>
</protein>
<dbReference type="PANTHER" id="PTHR30204:SF96">
    <property type="entry name" value="CHROMOSOME-ANCHORING PROTEIN RACA"/>
    <property type="match status" value="1"/>
</dbReference>
<dbReference type="InterPro" id="IPR047057">
    <property type="entry name" value="MerR_fam"/>
</dbReference>
<sequence>MKDRYSIGAFSKKTSTTIRTLHYYDEIGLLKPSYVSDKGRRFYTNNDFVTLQKILTLKFLGYSLEQIKNLFQMNTWDLKDSLSFQKREMMRKKEQIEHVMKAFDYAIHSLEDYEEVDPSIFISLINNIQMEQEHKEWLKGYLDETVVDEMFNISEEKRLKLEKDWVAFSVKIKKVRGRSPEDEEVQEIIGEMMDSVEELTGDALAFVQEISQKDVEEDTWLIPSPFTKEEEEWIADALSIYLKRRGVEL</sequence>
<dbReference type="EMBL" id="CP041666">
    <property type="protein sequence ID" value="QDP41940.1"/>
    <property type="molecule type" value="Genomic_DNA"/>
</dbReference>
<dbReference type="InterPro" id="IPR000551">
    <property type="entry name" value="MerR-type_HTH_dom"/>
</dbReference>
<gene>
    <name evidence="3" type="ORF">FN924_18255</name>
</gene>
<dbReference type="SUPFAM" id="SSF46955">
    <property type="entry name" value="Putative DNA-binding domain"/>
    <property type="match status" value="1"/>
</dbReference>
<evidence type="ECO:0000313" key="4">
    <source>
        <dbReference type="Proteomes" id="UP000315215"/>
    </source>
</evidence>
<name>A0A516KKM0_9BACI</name>
<proteinExistence type="predicted"/>
<dbReference type="GO" id="GO:0003677">
    <property type="term" value="F:DNA binding"/>
    <property type="evidence" value="ECO:0007669"/>
    <property type="project" value="UniProtKB-KW"/>
</dbReference>
<organism evidence="3 4">
    <name type="scientific">Radiobacillus deserti</name>
    <dbReference type="NCBI Taxonomy" id="2594883"/>
    <lineage>
        <taxon>Bacteria</taxon>
        <taxon>Bacillati</taxon>
        <taxon>Bacillota</taxon>
        <taxon>Bacilli</taxon>
        <taxon>Bacillales</taxon>
        <taxon>Bacillaceae</taxon>
        <taxon>Radiobacillus</taxon>
    </lineage>
</organism>
<evidence type="ECO:0000256" key="1">
    <source>
        <dbReference type="ARBA" id="ARBA00023125"/>
    </source>
</evidence>
<dbReference type="Gene3D" id="1.10.1660.10">
    <property type="match status" value="1"/>
</dbReference>
<dbReference type="CDD" id="cd01106">
    <property type="entry name" value="HTH_TipAL-Mta"/>
    <property type="match status" value="1"/>
</dbReference>
<dbReference type="OrthoDB" id="1894615at2"/>
<dbReference type="SMART" id="SM00422">
    <property type="entry name" value="HTH_MERR"/>
    <property type="match status" value="1"/>
</dbReference>
<accession>A0A516KKM0</accession>
<dbReference type="Proteomes" id="UP000315215">
    <property type="component" value="Chromosome"/>
</dbReference>
<dbReference type="PROSITE" id="PS50937">
    <property type="entry name" value="HTH_MERR_2"/>
    <property type="match status" value="1"/>
</dbReference>
<evidence type="ECO:0000313" key="3">
    <source>
        <dbReference type="EMBL" id="QDP41940.1"/>
    </source>
</evidence>
<dbReference type="AlphaFoldDB" id="A0A516KKM0"/>
<dbReference type="RefSeq" id="WP_143896970.1">
    <property type="nucleotide sequence ID" value="NZ_CP041666.1"/>
</dbReference>